<reference evidence="2" key="1">
    <citation type="journal article" date="2020" name="Stud. Mycol.">
        <title>101 Dothideomycetes genomes: a test case for predicting lifestyles and emergence of pathogens.</title>
        <authorList>
            <person name="Haridas S."/>
            <person name="Albert R."/>
            <person name="Binder M."/>
            <person name="Bloem J."/>
            <person name="Labutti K."/>
            <person name="Salamov A."/>
            <person name="Andreopoulos B."/>
            <person name="Baker S."/>
            <person name="Barry K."/>
            <person name="Bills G."/>
            <person name="Bluhm B."/>
            <person name="Cannon C."/>
            <person name="Castanera R."/>
            <person name="Culley D."/>
            <person name="Daum C."/>
            <person name="Ezra D."/>
            <person name="Gonzalez J."/>
            <person name="Henrissat B."/>
            <person name="Kuo A."/>
            <person name="Liang C."/>
            <person name="Lipzen A."/>
            <person name="Lutzoni F."/>
            <person name="Magnuson J."/>
            <person name="Mondo S."/>
            <person name="Nolan M."/>
            <person name="Ohm R."/>
            <person name="Pangilinan J."/>
            <person name="Park H.-J."/>
            <person name="Ramirez L."/>
            <person name="Alfaro M."/>
            <person name="Sun H."/>
            <person name="Tritt A."/>
            <person name="Yoshinaga Y."/>
            <person name="Zwiers L.-H."/>
            <person name="Turgeon B."/>
            <person name="Goodwin S."/>
            <person name="Spatafora J."/>
            <person name="Crous P."/>
            <person name="Grigoriev I."/>
        </authorList>
    </citation>
    <scope>NUCLEOTIDE SEQUENCE</scope>
    <source>
        <strain evidence="2">CBS 161.51</strain>
    </source>
</reference>
<keyword evidence="3" id="KW-1185">Reference proteome</keyword>
<feature type="transmembrane region" description="Helical" evidence="1">
    <location>
        <begin position="6"/>
        <end position="28"/>
    </location>
</feature>
<accession>A0A6A5SSD3</accession>
<keyword evidence="1" id="KW-0812">Transmembrane</keyword>
<protein>
    <submittedName>
        <fullName evidence="2">Uncharacterized protein</fullName>
    </submittedName>
</protein>
<dbReference type="AlphaFoldDB" id="A0A6A5SSD3"/>
<keyword evidence="1" id="KW-1133">Transmembrane helix</keyword>
<dbReference type="EMBL" id="ML976033">
    <property type="protein sequence ID" value="KAF1942572.1"/>
    <property type="molecule type" value="Genomic_DNA"/>
</dbReference>
<evidence type="ECO:0000313" key="2">
    <source>
        <dbReference type="EMBL" id="KAF1942572.1"/>
    </source>
</evidence>
<organism evidence="2 3">
    <name type="scientific">Clathrospora elynae</name>
    <dbReference type="NCBI Taxonomy" id="706981"/>
    <lineage>
        <taxon>Eukaryota</taxon>
        <taxon>Fungi</taxon>
        <taxon>Dikarya</taxon>
        <taxon>Ascomycota</taxon>
        <taxon>Pezizomycotina</taxon>
        <taxon>Dothideomycetes</taxon>
        <taxon>Pleosporomycetidae</taxon>
        <taxon>Pleosporales</taxon>
        <taxon>Diademaceae</taxon>
        <taxon>Clathrospora</taxon>
    </lineage>
</organism>
<sequence length="118" mass="13594">MISTPVYLALPLLDFISLFLVYSHLVFLRYPPSRFRSTRASDHDTRLGHLTTRCDDSSSTFRYTPVFRDTTWPSEGPSRRSGVFHLVYEFSLPATFLHARFCTNTRCTGSRSFHPSLV</sequence>
<proteinExistence type="predicted"/>
<keyword evidence="1" id="KW-0472">Membrane</keyword>
<name>A0A6A5SSD3_9PLEO</name>
<dbReference type="Proteomes" id="UP000800038">
    <property type="component" value="Unassembled WGS sequence"/>
</dbReference>
<evidence type="ECO:0000256" key="1">
    <source>
        <dbReference type="SAM" id="Phobius"/>
    </source>
</evidence>
<evidence type="ECO:0000313" key="3">
    <source>
        <dbReference type="Proteomes" id="UP000800038"/>
    </source>
</evidence>
<gene>
    <name evidence="2" type="ORF">EJ02DRAFT_162236</name>
</gene>